<dbReference type="RefSeq" id="XP_044560962.1">
    <property type="nucleotide sequence ID" value="XM_044708392.1"/>
</dbReference>
<dbReference type="InterPro" id="IPR045184">
    <property type="entry name" value="SMU1"/>
</dbReference>
<dbReference type="InterPro" id="IPR019775">
    <property type="entry name" value="WD40_repeat_CS"/>
</dbReference>
<comment type="similarity">
    <text evidence="7">Belongs to the WD repeat SMU1 family.</text>
</comment>
<dbReference type="GO" id="GO:0000398">
    <property type="term" value="P:mRNA splicing, via spliceosome"/>
    <property type="evidence" value="ECO:0007669"/>
    <property type="project" value="InterPro"/>
</dbReference>
<dbReference type="PANTHER" id="PTHR22848">
    <property type="entry name" value="WD40 REPEAT PROTEIN"/>
    <property type="match status" value="1"/>
</dbReference>
<dbReference type="AlphaFoldDB" id="A0A6A5BTK3"/>
<dbReference type="VEuPathDB" id="AmoebaDB:FDP41_004924"/>
<evidence type="ECO:0000256" key="2">
    <source>
        <dbReference type="ARBA" id="ARBA00022574"/>
    </source>
</evidence>
<dbReference type="VEuPathDB" id="AmoebaDB:NfTy_086310"/>
<dbReference type="GO" id="GO:0016607">
    <property type="term" value="C:nuclear speck"/>
    <property type="evidence" value="ECO:0007669"/>
    <property type="project" value="UniProtKB-SubCell"/>
</dbReference>
<dbReference type="Gene3D" id="2.130.10.10">
    <property type="entry name" value="YVTN repeat-like/Quinoprotein amine dehydrogenase"/>
    <property type="match status" value="1"/>
</dbReference>
<evidence type="ECO:0000313" key="12">
    <source>
        <dbReference type="EMBL" id="KAF0976249.1"/>
    </source>
</evidence>
<dbReference type="OrthoDB" id="538223at2759"/>
<dbReference type="Pfam" id="PF17814">
    <property type="entry name" value="LisH_TPL"/>
    <property type="match status" value="1"/>
</dbReference>
<dbReference type="SMART" id="SM00667">
    <property type="entry name" value="LisH"/>
    <property type="match status" value="1"/>
</dbReference>
<dbReference type="InterPro" id="IPR006594">
    <property type="entry name" value="LisH"/>
</dbReference>
<evidence type="ECO:0000256" key="3">
    <source>
        <dbReference type="ARBA" id="ARBA00022664"/>
    </source>
</evidence>
<evidence type="ECO:0000259" key="11">
    <source>
        <dbReference type="PROSITE" id="PS50897"/>
    </source>
</evidence>
<dbReference type="SMART" id="SM00320">
    <property type="entry name" value="WD40"/>
    <property type="match status" value="6"/>
</dbReference>
<evidence type="ECO:0000256" key="9">
    <source>
        <dbReference type="PROSITE-ProRule" id="PRU00221"/>
    </source>
</evidence>
<dbReference type="PROSITE" id="PS50896">
    <property type="entry name" value="LISH"/>
    <property type="match status" value="1"/>
</dbReference>
<dbReference type="InterPro" id="IPR015943">
    <property type="entry name" value="WD40/YVTN_repeat-like_dom_sf"/>
</dbReference>
<dbReference type="InterPro" id="IPR054532">
    <property type="entry name" value="TPL_SMU1_LisH-like"/>
</dbReference>
<keyword evidence="4" id="KW-0677">Repeat</keyword>
<feature type="domain" description="CTLH" evidence="11">
    <location>
        <begin position="76"/>
        <end position="126"/>
    </location>
</feature>
<dbReference type="PROSITE" id="PS50897">
    <property type="entry name" value="CTLH"/>
    <property type="match status" value="1"/>
</dbReference>
<evidence type="ECO:0000256" key="4">
    <source>
        <dbReference type="ARBA" id="ARBA00022737"/>
    </source>
</evidence>
<keyword evidence="3" id="KW-0507">mRNA processing</keyword>
<protein>
    <recommendedName>
        <fullName evidence="8">WD40 repeat-containing protein SMU1</fullName>
    </recommendedName>
</protein>
<dbReference type="Pfam" id="PF00400">
    <property type="entry name" value="WD40"/>
    <property type="match status" value="2"/>
</dbReference>
<dbReference type="VEuPathDB" id="AmoebaDB:NF0096220"/>
<name>A0A6A5BTK3_NAEFO</name>
<dbReference type="InterPro" id="IPR001680">
    <property type="entry name" value="WD40_rpt"/>
</dbReference>
<evidence type="ECO:0000256" key="10">
    <source>
        <dbReference type="SAM" id="MobiDB-lite"/>
    </source>
</evidence>
<dbReference type="InterPro" id="IPR006595">
    <property type="entry name" value="CTLH_C"/>
</dbReference>
<dbReference type="PROSITE" id="PS50082">
    <property type="entry name" value="WD_REPEATS_2"/>
    <property type="match status" value="2"/>
</dbReference>
<keyword evidence="13" id="KW-1185">Reference proteome</keyword>
<feature type="region of interest" description="Disordered" evidence="10">
    <location>
        <begin position="1"/>
        <end position="25"/>
    </location>
</feature>
<evidence type="ECO:0000256" key="8">
    <source>
        <dbReference type="ARBA" id="ARBA00026184"/>
    </source>
</evidence>
<evidence type="ECO:0000313" key="13">
    <source>
        <dbReference type="Proteomes" id="UP000444721"/>
    </source>
</evidence>
<sequence length="580" mass="65488">MKTSSSGSNKMIFVPKPTSQTDRNQQFEEEQTIQVDSRDVVKLMMQFCMENNLVETFKALSHETGISCNTMLPHARRKLISFIEKGMWSQVLEILQQPYLTFSKSLLFKLYEQIILELVELNEEEVARYLFANVKIISHELRVEEPSRYKKLEHVLSTAKHFDPLIAYDGKKKEDIRMEISSLFQQEIADVPASSLLNIIGNAIEFQRVRQGDDFDPNTFALLDHTIKKIKKSTKAVKKEEDLQVTEEAAGNELILLEKPYKIIKFGKTTKVNCCHFITDYFIVGTTDGFVEVYDYSTGKLNKELAFQASNDLIVHEDSITCLNPKLQPSGILLASASLDKSIRLWNMLTGKCLLKIPTATAATCIYFSDFDNTIISGYPNGSIKVHGLTSGGVELKDLGGHTSFINSILQISSEKMLSCSSDGSIRLWNLKSQVCDRVYTIQSLKRSLDEESSHTNVDLPIHSITLYPNSSNHLIVCYQSHYLIVMDLKSGKETFRFVAPKEEDSFVSIMMHGNYLYAVSVTNKCCIFQIPAQPSETIEEVTAIRVDSVPHKKPVSGILKHSSEPIIATYSPDVVCLWK</sequence>
<dbReference type="OMA" id="MMKQQEP"/>
<dbReference type="EMBL" id="VFQX01000041">
    <property type="protein sequence ID" value="KAF0976249.1"/>
    <property type="molecule type" value="Genomic_DNA"/>
</dbReference>
<gene>
    <name evidence="12" type="ORF">FDP41_004924</name>
</gene>
<evidence type="ECO:0000256" key="5">
    <source>
        <dbReference type="ARBA" id="ARBA00023187"/>
    </source>
</evidence>
<dbReference type="SUPFAM" id="SSF50978">
    <property type="entry name" value="WD40 repeat-like"/>
    <property type="match status" value="1"/>
</dbReference>
<evidence type="ECO:0000256" key="1">
    <source>
        <dbReference type="ARBA" id="ARBA00004324"/>
    </source>
</evidence>
<organism evidence="12 13">
    <name type="scientific">Naegleria fowleri</name>
    <name type="common">Brain eating amoeba</name>
    <dbReference type="NCBI Taxonomy" id="5763"/>
    <lineage>
        <taxon>Eukaryota</taxon>
        <taxon>Discoba</taxon>
        <taxon>Heterolobosea</taxon>
        <taxon>Tetramitia</taxon>
        <taxon>Eutetramitia</taxon>
        <taxon>Vahlkampfiidae</taxon>
        <taxon>Naegleria</taxon>
    </lineage>
</organism>
<accession>A0A6A5BTK3</accession>
<dbReference type="GeneID" id="68112142"/>
<keyword evidence="5" id="KW-0508">mRNA splicing</keyword>
<proteinExistence type="inferred from homology"/>
<feature type="repeat" description="WD" evidence="9">
    <location>
        <begin position="399"/>
        <end position="433"/>
    </location>
</feature>
<dbReference type="Proteomes" id="UP000444721">
    <property type="component" value="Unassembled WGS sequence"/>
</dbReference>
<keyword evidence="6" id="KW-0539">Nucleus</keyword>
<dbReference type="PROSITE" id="PS00678">
    <property type="entry name" value="WD_REPEATS_1"/>
    <property type="match status" value="2"/>
</dbReference>
<dbReference type="InterPro" id="IPR036322">
    <property type="entry name" value="WD40_repeat_dom_sf"/>
</dbReference>
<comment type="caution">
    <text evidence="12">The sequence shown here is derived from an EMBL/GenBank/DDBJ whole genome shotgun (WGS) entry which is preliminary data.</text>
</comment>
<feature type="repeat" description="WD" evidence="9">
    <location>
        <begin position="329"/>
        <end position="356"/>
    </location>
</feature>
<comment type="subcellular location">
    <subcellularLocation>
        <location evidence="1">Nucleus speckle</location>
    </subcellularLocation>
</comment>
<keyword evidence="2 9" id="KW-0853">WD repeat</keyword>
<evidence type="ECO:0000256" key="7">
    <source>
        <dbReference type="ARBA" id="ARBA00025801"/>
    </source>
</evidence>
<reference evidence="12 13" key="1">
    <citation type="journal article" date="2019" name="Sci. Rep.">
        <title>Nanopore sequencing improves the draft genome of the human pathogenic amoeba Naegleria fowleri.</title>
        <authorList>
            <person name="Liechti N."/>
            <person name="Schurch N."/>
            <person name="Bruggmann R."/>
            <person name="Wittwer M."/>
        </authorList>
    </citation>
    <scope>NUCLEOTIDE SEQUENCE [LARGE SCALE GENOMIC DNA]</scope>
    <source>
        <strain evidence="12 13">ATCC 30894</strain>
    </source>
</reference>
<evidence type="ECO:0000256" key="6">
    <source>
        <dbReference type="ARBA" id="ARBA00023242"/>
    </source>
</evidence>